<evidence type="ECO:0000256" key="1">
    <source>
        <dbReference type="SAM" id="MobiDB-lite"/>
    </source>
</evidence>
<evidence type="ECO:0000313" key="2">
    <source>
        <dbReference type="EMBL" id="SFV51184.1"/>
    </source>
</evidence>
<feature type="region of interest" description="Disordered" evidence="1">
    <location>
        <begin position="45"/>
        <end position="69"/>
    </location>
</feature>
<accession>A0A1W1BCB7</accession>
<name>A0A1W1BCB7_9ZZZZ</name>
<reference evidence="2" key="1">
    <citation type="submission" date="2016-10" db="EMBL/GenBank/DDBJ databases">
        <authorList>
            <person name="de Groot N.N."/>
        </authorList>
    </citation>
    <scope>NUCLEOTIDE SEQUENCE</scope>
</reference>
<proteinExistence type="predicted"/>
<dbReference type="AlphaFoldDB" id="A0A1W1BCB7"/>
<sequence length="69" mass="8177">MDIIKFLRKIGMLRYGARSYKQTDFKGHNVGMILDDFYDYDDYAIGRDKDKSSSKKQKDDTKSKDRDDE</sequence>
<organism evidence="2">
    <name type="scientific">hydrothermal vent metagenome</name>
    <dbReference type="NCBI Taxonomy" id="652676"/>
    <lineage>
        <taxon>unclassified sequences</taxon>
        <taxon>metagenomes</taxon>
        <taxon>ecological metagenomes</taxon>
    </lineage>
</organism>
<protein>
    <submittedName>
        <fullName evidence="2">Uncharacterized protein</fullName>
    </submittedName>
</protein>
<gene>
    <name evidence="2" type="ORF">MNB_SV-6-1462</name>
</gene>
<dbReference type="EMBL" id="FPHC01000019">
    <property type="protein sequence ID" value="SFV51184.1"/>
    <property type="molecule type" value="Genomic_DNA"/>
</dbReference>